<keyword evidence="1" id="KW-0472">Membrane</keyword>
<evidence type="ECO:0000313" key="2">
    <source>
        <dbReference type="EMBL" id="EGO23590.1"/>
    </source>
</evidence>
<proteinExistence type="predicted"/>
<protein>
    <submittedName>
        <fullName evidence="2">Uncharacterized protein</fullName>
    </submittedName>
</protein>
<dbReference type="RefSeq" id="XP_007319352.1">
    <property type="nucleotide sequence ID" value="XM_007319290.1"/>
</dbReference>
<dbReference type="HOGENOM" id="CLU_064338_0_0_1"/>
<evidence type="ECO:0000256" key="1">
    <source>
        <dbReference type="SAM" id="Phobius"/>
    </source>
</evidence>
<dbReference type="GeneID" id="18819640"/>
<dbReference type="AlphaFoldDB" id="F8NYB8"/>
<organism>
    <name type="scientific">Serpula lacrymans var. lacrymans (strain S7.9)</name>
    <name type="common">Dry rot fungus</name>
    <dbReference type="NCBI Taxonomy" id="578457"/>
    <lineage>
        <taxon>Eukaryota</taxon>
        <taxon>Fungi</taxon>
        <taxon>Dikarya</taxon>
        <taxon>Basidiomycota</taxon>
        <taxon>Agaricomycotina</taxon>
        <taxon>Agaricomycetes</taxon>
        <taxon>Agaricomycetidae</taxon>
        <taxon>Boletales</taxon>
        <taxon>Coniophorineae</taxon>
        <taxon>Serpulaceae</taxon>
        <taxon>Serpula</taxon>
    </lineage>
</organism>
<feature type="transmembrane region" description="Helical" evidence="1">
    <location>
        <begin position="173"/>
        <end position="192"/>
    </location>
</feature>
<keyword evidence="1" id="KW-1133">Transmembrane helix</keyword>
<feature type="transmembrane region" description="Helical" evidence="1">
    <location>
        <begin position="130"/>
        <end position="153"/>
    </location>
</feature>
<accession>F8NYB8</accession>
<feature type="transmembrane region" description="Helical" evidence="1">
    <location>
        <begin position="95"/>
        <end position="118"/>
    </location>
</feature>
<name>F8NYB8_SERL9</name>
<feature type="transmembrane region" description="Helical" evidence="1">
    <location>
        <begin position="213"/>
        <end position="233"/>
    </location>
</feature>
<sequence length="388" mass="42403">MTSNSNSTTIPLPAYLDLPPHLSAHKYFYVCTLTVLAWDTLVLTPRSYKLWRITKGWPALKWMYYFLQWFVLIDFIPTGVLFFSTTASQSTCKQFWPFEPICTAILIAVTSAVHVIRISAIYDQNSKVRATLWGLFAVQVVVTAICCGFYRSVKLDVGQGCIAGPIGSHSWVGIYWLAPTLLYAASFVFAARKSWASLESKPLSLWKLMLRDGLNLYGAILLVNLANMLFYFVMPPTPPLSTTTPVVTLEDPIKTIVTSMAAVLTTTMTMRIILSVRGSLVDGGSFMGSHFSGASSSTAASRSISNNHHGAHTLNLGGISGGGDIGSKGIPWEGDGKESVGEQEAVKGGMILPIVGEDPEIRVESPRPYGVQVTVESQVEYDDFPRGR</sequence>
<dbReference type="EMBL" id="GL945435">
    <property type="protein sequence ID" value="EGO23590.1"/>
    <property type="molecule type" value="Genomic_DNA"/>
</dbReference>
<feature type="transmembrane region" description="Helical" evidence="1">
    <location>
        <begin position="253"/>
        <end position="274"/>
    </location>
</feature>
<dbReference type="KEGG" id="sla:SERLADRAFT_469661"/>
<dbReference type="OrthoDB" id="2626017at2759"/>
<reference evidence="2" key="1">
    <citation type="submission" date="2011-04" db="EMBL/GenBank/DDBJ databases">
        <title>Evolution of plant cell wall degrading machinery underlies the functional diversity of forest fungi.</title>
        <authorList>
            <consortium name="US DOE Joint Genome Institute (JGI-PGF)"/>
            <person name="Eastwood D.C."/>
            <person name="Floudas D."/>
            <person name="Binder M."/>
            <person name="Majcherczyk A."/>
            <person name="Schneider P."/>
            <person name="Aerts A."/>
            <person name="Asiegbu F.O."/>
            <person name="Baker S.E."/>
            <person name="Barry K."/>
            <person name="Bendiksby M."/>
            <person name="Blumentritt M."/>
            <person name="Coutinho P.M."/>
            <person name="Cullen D."/>
            <person name="Cullen D."/>
            <person name="Gathman A."/>
            <person name="Goodell B."/>
            <person name="Henrissat B."/>
            <person name="Ihrmark K."/>
            <person name="Kauserud H."/>
            <person name="Kohler A."/>
            <person name="LaButti K."/>
            <person name="Lapidus A."/>
            <person name="Lavin J.L."/>
            <person name="Lee Y.-H."/>
            <person name="Lindquist E."/>
            <person name="Lilly W."/>
            <person name="Lucas S."/>
            <person name="Morin E."/>
            <person name="Murat C."/>
            <person name="Oguiza J.A."/>
            <person name="Park J."/>
            <person name="Pisabarro A.G."/>
            <person name="Riley R."/>
            <person name="Rosling A."/>
            <person name="Salamov A."/>
            <person name="Schmidt O."/>
            <person name="Schmutz J."/>
            <person name="Skrede I."/>
            <person name="Stenlid J."/>
            <person name="Wiebenga A."/>
            <person name="Xie X."/>
            <person name="Kues U."/>
            <person name="Hibbett D.S."/>
            <person name="Hoffmeister D."/>
            <person name="Hogberg N."/>
            <person name="Martin F."/>
            <person name="Grigoriev I.V."/>
            <person name="Watkinson S.C."/>
        </authorList>
    </citation>
    <scope>NUCLEOTIDE SEQUENCE</scope>
    <source>
        <strain evidence="2">S7.9</strain>
    </source>
</reference>
<keyword evidence="1" id="KW-0812">Transmembrane</keyword>
<gene>
    <name evidence="2" type="ORF">SERLADRAFT_469661</name>
</gene>
<feature type="transmembrane region" description="Helical" evidence="1">
    <location>
        <begin position="64"/>
        <end position="83"/>
    </location>
</feature>
<dbReference type="Proteomes" id="UP000008064">
    <property type="component" value="Unassembled WGS sequence"/>
</dbReference>